<accession>A0AAW7AKE2</accession>
<comment type="caution">
    <text evidence="1">The sequence shown here is derived from an EMBL/GenBank/DDBJ whole genome shotgun (WGS) entry which is preliminary data.</text>
</comment>
<reference evidence="1" key="2">
    <citation type="submission" date="2023-03" db="EMBL/GenBank/DDBJ databases">
        <authorList>
            <person name="Vazquez L."/>
            <person name="Rodriguez J."/>
            <person name="Mayo B."/>
            <person name="Florez A.B."/>
        </authorList>
    </citation>
    <scope>NUCLEOTIDE SEQUENCE</scope>
    <source>
        <strain evidence="1">5A3I</strain>
    </source>
</reference>
<protein>
    <submittedName>
        <fullName evidence="1">Uncharacterized protein</fullName>
    </submittedName>
</protein>
<dbReference type="EMBL" id="JARGCK010000009">
    <property type="protein sequence ID" value="MDK9866578.1"/>
    <property type="molecule type" value="Genomic_DNA"/>
</dbReference>
<organism evidence="1 2">
    <name type="scientific">Staphylococcus equorum</name>
    <dbReference type="NCBI Taxonomy" id="246432"/>
    <lineage>
        <taxon>Bacteria</taxon>
        <taxon>Bacillati</taxon>
        <taxon>Bacillota</taxon>
        <taxon>Bacilli</taxon>
        <taxon>Bacillales</taxon>
        <taxon>Staphylococcaceae</taxon>
        <taxon>Staphylococcus</taxon>
    </lineage>
</organism>
<gene>
    <name evidence="1" type="ORF">P1A27_11540</name>
</gene>
<evidence type="ECO:0000313" key="1">
    <source>
        <dbReference type="EMBL" id="MDK9866578.1"/>
    </source>
</evidence>
<dbReference type="RefSeq" id="WP_285324131.1">
    <property type="nucleotide sequence ID" value="NZ_JARGCK010000009.1"/>
</dbReference>
<reference evidence="1" key="1">
    <citation type="journal article" date="2023" name="Int. J. Mol. Sci.">
        <title>Antibiotic Resistance/Susceptibility Profiles of Staphylococcus equorum Strains from Cheese, and Genome Analysis for Antibiotic Resistance Genes.</title>
        <authorList>
            <person name="Vazquez L."/>
            <person name="Srednik M.E."/>
            <person name="Rodriguez J."/>
            <person name="Florez A.B."/>
            <person name="Mayo B."/>
        </authorList>
    </citation>
    <scope>NUCLEOTIDE SEQUENCE</scope>
    <source>
        <strain evidence="1">5A3I</strain>
    </source>
</reference>
<sequence length="115" mass="13036">MNNDILNAFEEMASASNKVYSLNGEMNRLSELVGVLSEKVKAYREEGDNLGANAIANIALDDIEPEINYLYEDFHKSLKEFKQKAKRLKNVCAFYGINVQLGKNNKVINFNKESK</sequence>
<proteinExistence type="predicted"/>
<evidence type="ECO:0000313" key="2">
    <source>
        <dbReference type="Proteomes" id="UP001174037"/>
    </source>
</evidence>
<dbReference type="Proteomes" id="UP001174037">
    <property type="component" value="Unassembled WGS sequence"/>
</dbReference>
<dbReference type="AlphaFoldDB" id="A0AAW7AKE2"/>
<name>A0AAW7AKE2_9STAP</name>